<reference evidence="1 2" key="1">
    <citation type="submission" date="2015-10" db="EMBL/GenBank/DDBJ databases">
        <title>Conservation of the essential genome among Caulobacter and Brevundimonas species.</title>
        <authorList>
            <person name="Scott D."/>
            <person name="Ely B."/>
        </authorList>
    </citation>
    <scope>NUCLEOTIDE SEQUENCE [LARGE SCALE GENOMIC DNA]</scope>
    <source>
        <strain evidence="1 2">CB4</strain>
    </source>
</reference>
<dbReference type="STRING" id="69395.AQ619_12755"/>
<protein>
    <submittedName>
        <fullName evidence="1">Uncharacterized protein</fullName>
    </submittedName>
</protein>
<dbReference type="OrthoDB" id="7210522at2"/>
<name>A0A0N7JHR6_9CAUL</name>
<evidence type="ECO:0000313" key="2">
    <source>
        <dbReference type="Proteomes" id="UP000056905"/>
    </source>
</evidence>
<dbReference type="EMBL" id="CP013002">
    <property type="protein sequence ID" value="ALL14138.1"/>
    <property type="molecule type" value="Genomic_DNA"/>
</dbReference>
<dbReference type="KEGG" id="chq:AQ619_12755"/>
<dbReference type="AlphaFoldDB" id="A0A0N7JHR6"/>
<proteinExistence type="predicted"/>
<keyword evidence="2" id="KW-1185">Reference proteome</keyword>
<dbReference type="Proteomes" id="UP000056905">
    <property type="component" value="Chromosome"/>
</dbReference>
<sequence length="113" mass="11951">MKPAKISVWVEEAKGSKVAILNPLVQEITEALLALGGAAHRDMVVALVAKRRGIYRPPASLGQELDLAFSTYCGAMGVPGSHGLLHLPFGPSSRRWALTDQAHALLRSGAEGP</sequence>
<gene>
    <name evidence="1" type="ORF">AQ619_12755</name>
</gene>
<organism evidence="1 2">
    <name type="scientific">Caulobacter henricii</name>
    <dbReference type="NCBI Taxonomy" id="69395"/>
    <lineage>
        <taxon>Bacteria</taxon>
        <taxon>Pseudomonadati</taxon>
        <taxon>Pseudomonadota</taxon>
        <taxon>Alphaproteobacteria</taxon>
        <taxon>Caulobacterales</taxon>
        <taxon>Caulobacteraceae</taxon>
        <taxon>Caulobacter</taxon>
    </lineage>
</organism>
<evidence type="ECO:0000313" key="1">
    <source>
        <dbReference type="EMBL" id="ALL14138.1"/>
    </source>
</evidence>
<accession>A0A0N7JHR6</accession>
<dbReference type="RefSeq" id="WP_062148189.1">
    <property type="nucleotide sequence ID" value="NZ_CP013002.1"/>
</dbReference>